<dbReference type="Gene3D" id="1.10.10.10">
    <property type="entry name" value="Winged helix-like DNA-binding domain superfamily/Winged helix DNA-binding domain"/>
    <property type="match status" value="1"/>
</dbReference>
<dbReference type="PRINTS" id="PR00033">
    <property type="entry name" value="HTHASNC"/>
</dbReference>
<name>A0A285T701_9FIRM</name>
<proteinExistence type="predicted"/>
<accession>A0A285T701</accession>
<protein>
    <submittedName>
        <fullName evidence="1">Winged helix-turn-helix DNA-binding</fullName>
    </submittedName>
</protein>
<dbReference type="InterPro" id="IPR036390">
    <property type="entry name" value="WH_DNA-bd_sf"/>
</dbReference>
<organism evidence="1 2">
    <name type="scientific">Pseudobutyrivibrio ruminis DSM 9787</name>
    <dbReference type="NCBI Taxonomy" id="1123011"/>
    <lineage>
        <taxon>Bacteria</taxon>
        <taxon>Bacillati</taxon>
        <taxon>Bacillota</taxon>
        <taxon>Clostridia</taxon>
        <taxon>Lachnospirales</taxon>
        <taxon>Lachnospiraceae</taxon>
        <taxon>Pseudobutyrivibrio</taxon>
    </lineage>
</organism>
<dbReference type="InterPro" id="IPR011991">
    <property type="entry name" value="ArsR-like_HTH"/>
</dbReference>
<dbReference type="Proteomes" id="UP000219563">
    <property type="component" value="Unassembled WGS sequence"/>
</dbReference>
<gene>
    <name evidence="1" type="ORF">SAMN02910411_0485</name>
</gene>
<reference evidence="1 2" key="1">
    <citation type="submission" date="2017-08" db="EMBL/GenBank/DDBJ databases">
        <authorList>
            <person name="de Groot N.N."/>
        </authorList>
    </citation>
    <scope>NUCLEOTIDE SEQUENCE [LARGE SCALE GENOMIC DNA]</scope>
    <source>
        <strain evidence="1 2">DSM 9787</strain>
    </source>
</reference>
<dbReference type="SUPFAM" id="SSF46785">
    <property type="entry name" value="Winged helix' DNA-binding domain"/>
    <property type="match status" value="1"/>
</dbReference>
<dbReference type="InterPro" id="IPR000485">
    <property type="entry name" value="AsnC-type_HTH_dom"/>
</dbReference>
<dbReference type="RefSeq" id="WP_097077243.1">
    <property type="nucleotide sequence ID" value="NZ_OBMR01000015.1"/>
</dbReference>
<keyword evidence="1" id="KW-0238">DNA-binding</keyword>
<dbReference type="InterPro" id="IPR036388">
    <property type="entry name" value="WH-like_DNA-bd_sf"/>
</dbReference>
<dbReference type="AlphaFoldDB" id="A0A285T701"/>
<sequence>MKEIILDTPEKNKIYMNPQRQRLIRLMQISGEAMTPKQLSKELGISPSAATAHIKKLESLGVLRLDHTKKINGITAKYYALEDVNISLKTNEQQDDSVVNEQEVFLNYMMNENWQGFLEYKKGLWVGENKSRVGAENLSAVHQTEISEDVMSTVHSAQVTGDVISSVAFLSDEDAAELKKYIIDFLAAHADKQPNTKPWNTTLLAYPVDKK</sequence>
<dbReference type="Pfam" id="PF12840">
    <property type="entry name" value="HTH_20"/>
    <property type="match status" value="1"/>
</dbReference>
<dbReference type="CDD" id="cd00090">
    <property type="entry name" value="HTH_ARSR"/>
    <property type="match status" value="1"/>
</dbReference>
<dbReference type="GO" id="GO:0043565">
    <property type="term" value="F:sequence-specific DNA binding"/>
    <property type="evidence" value="ECO:0007669"/>
    <property type="project" value="InterPro"/>
</dbReference>
<evidence type="ECO:0000313" key="2">
    <source>
        <dbReference type="Proteomes" id="UP000219563"/>
    </source>
</evidence>
<dbReference type="EMBL" id="OBMR01000015">
    <property type="protein sequence ID" value="SOC17168.1"/>
    <property type="molecule type" value="Genomic_DNA"/>
</dbReference>
<evidence type="ECO:0000313" key="1">
    <source>
        <dbReference type="EMBL" id="SOC17168.1"/>
    </source>
</evidence>